<organism evidence="4 5">
    <name type="scientific">Fastidiosipila sanguinis</name>
    <dbReference type="NCBI Taxonomy" id="236753"/>
    <lineage>
        <taxon>Bacteria</taxon>
        <taxon>Bacillati</taxon>
        <taxon>Bacillota</taxon>
        <taxon>Clostridia</taxon>
        <taxon>Eubacteriales</taxon>
        <taxon>Oscillospiraceae</taxon>
        <taxon>Fastidiosipila</taxon>
    </lineage>
</organism>
<dbReference type="AlphaFoldDB" id="A0A2S0KND6"/>
<evidence type="ECO:0000256" key="2">
    <source>
        <dbReference type="ARBA" id="ARBA00022679"/>
    </source>
</evidence>
<dbReference type="PANTHER" id="PTHR13778">
    <property type="entry name" value="GLYCOSYLTRANSFERASE 8 DOMAIN-CONTAINING PROTEIN"/>
    <property type="match status" value="1"/>
</dbReference>
<dbReference type="SUPFAM" id="SSF53448">
    <property type="entry name" value="Nucleotide-diphospho-sugar transferases"/>
    <property type="match status" value="1"/>
</dbReference>
<proteinExistence type="predicted"/>
<dbReference type="KEGG" id="fsa:C5Q98_04635"/>
<name>A0A2S0KND6_9FIRM</name>
<keyword evidence="5" id="KW-1185">Reference proteome</keyword>
<keyword evidence="2 4" id="KW-0808">Transferase</keyword>
<accession>A0A2S0KND6</accession>
<sequence length="280" mass="33152">MNILVTFDENYAAPFKTMLKSLAINNASEKVVVYLLYSENKIRQETLEDLIRYCGSYGVVFKPCIIDNEIFSKYKVNKHYSSAMYYRLLASEFLPKDIDRIIYLDPDILIINSLSPLWKLELKDKKIFAAASHTEAFTDSINMMRLNTETEYFNTGVLLMDLKSIRDQISFEELVREIEEVDSFLILPDQDIFNVLFSDVTLSIPDEIWNYDARYYSKYLLQSNREYDLDWVMKNTVILHFCGKKKPWNTKNINTKFDSLYKHYMQLENPFKKVKDIQEK</sequence>
<gene>
    <name evidence="4" type="ORF">C5Q98_04635</name>
</gene>
<dbReference type="Gene3D" id="3.90.550.10">
    <property type="entry name" value="Spore Coat Polysaccharide Biosynthesis Protein SpsA, Chain A"/>
    <property type="match status" value="1"/>
</dbReference>
<dbReference type="InterPro" id="IPR029044">
    <property type="entry name" value="Nucleotide-diphossugar_trans"/>
</dbReference>
<keyword evidence="3" id="KW-0479">Metal-binding</keyword>
<evidence type="ECO:0000313" key="5">
    <source>
        <dbReference type="Proteomes" id="UP000237947"/>
    </source>
</evidence>
<dbReference type="EMBL" id="CP027226">
    <property type="protein sequence ID" value="AVM42546.1"/>
    <property type="molecule type" value="Genomic_DNA"/>
</dbReference>
<dbReference type="InterPro" id="IPR050748">
    <property type="entry name" value="Glycosyltrans_8_dom-fam"/>
</dbReference>
<evidence type="ECO:0000313" key="4">
    <source>
        <dbReference type="EMBL" id="AVM42546.1"/>
    </source>
</evidence>
<dbReference type="PANTHER" id="PTHR13778:SF47">
    <property type="entry name" value="LIPOPOLYSACCHARIDE 1,3-GALACTOSYLTRANSFERASE"/>
    <property type="match status" value="1"/>
</dbReference>
<dbReference type="OrthoDB" id="9798746at2"/>
<dbReference type="GO" id="GO:0046872">
    <property type="term" value="F:metal ion binding"/>
    <property type="evidence" value="ECO:0007669"/>
    <property type="project" value="UniProtKB-KW"/>
</dbReference>
<dbReference type="CDD" id="cd04194">
    <property type="entry name" value="GT8_A4GalT_like"/>
    <property type="match status" value="1"/>
</dbReference>
<keyword evidence="1" id="KW-0328">Glycosyltransferase</keyword>
<reference evidence="5" key="1">
    <citation type="submission" date="2018-02" db="EMBL/GenBank/DDBJ databases">
        <authorList>
            <person name="Holder M.E."/>
            <person name="Ajami N.J."/>
            <person name="Petrosino J.F."/>
        </authorList>
    </citation>
    <scope>NUCLEOTIDE SEQUENCE [LARGE SCALE GENOMIC DNA]</scope>
    <source>
        <strain evidence="5">CCUG 47711</strain>
    </source>
</reference>
<evidence type="ECO:0000256" key="3">
    <source>
        <dbReference type="ARBA" id="ARBA00022723"/>
    </source>
</evidence>
<dbReference type="InterPro" id="IPR002495">
    <property type="entry name" value="Glyco_trans_8"/>
</dbReference>
<dbReference type="RefSeq" id="WP_106012502.1">
    <property type="nucleotide sequence ID" value="NZ_CP027226.1"/>
</dbReference>
<evidence type="ECO:0000256" key="1">
    <source>
        <dbReference type="ARBA" id="ARBA00022676"/>
    </source>
</evidence>
<dbReference type="GO" id="GO:0016757">
    <property type="term" value="F:glycosyltransferase activity"/>
    <property type="evidence" value="ECO:0007669"/>
    <property type="project" value="UniProtKB-KW"/>
</dbReference>
<protein>
    <submittedName>
        <fullName evidence="4">Glycosyltransferase family 8 protein</fullName>
    </submittedName>
</protein>
<dbReference type="Proteomes" id="UP000237947">
    <property type="component" value="Chromosome"/>
</dbReference>
<dbReference type="Pfam" id="PF01501">
    <property type="entry name" value="Glyco_transf_8"/>
    <property type="match status" value="1"/>
</dbReference>